<gene>
    <name evidence="3" type="ORF">AWB75_06937</name>
</gene>
<dbReference type="OrthoDB" id="9797014at2"/>
<evidence type="ECO:0000259" key="2">
    <source>
        <dbReference type="Pfam" id="PF03795"/>
    </source>
</evidence>
<protein>
    <submittedName>
        <fullName evidence="3">YciI-like protein</fullName>
    </submittedName>
</protein>
<comment type="similarity">
    <text evidence="1">Belongs to the YciI family.</text>
</comment>
<feature type="domain" description="YCII-related" evidence="2">
    <location>
        <begin position="4"/>
        <end position="90"/>
    </location>
</feature>
<dbReference type="InterPro" id="IPR005545">
    <property type="entry name" value="YCII"/>
</dbReference>
<dbReference type="Pfam" id="PF03795">
    <property type="entry name" value="YCII"/>
    <property type="match status" value="1"/>
</dbReference>
<reference evidence="3" key="1">
    <citation type="submission" date="2016-01" db="EMBL/GenBank/DDBJ databases">
        <authorList>
            <person name="Peeters C."/>
        </authorList>
    </citation>
    <scope>NUCLEOTIDE SEQUENCE [LARGE SCALE GENOMIC DNA]</scope>
    <source>
        <strain evidence="3">LMG 29318</strain>
    </source>
</reference>
<evidence type="ECO:0000313" key="4">
    <source>
        <dbReference type="Proteomes" id="UP000054870"/>
    </source>
</evidence>
<dbReference type="SUPFAM" id="SSF54909">
    <property type="entry name" value="Dimeric alpha+beta barrel"/>
    <property type="match status" value="1"/>
</dbReference>
<dbReference type="PANTHER" id="PTHR33606">
    <property type="entry name" value="PROTEIN YCII"/>
    <property type="match status" value="1"/>
</dbReference>
<keyword evidence="4" id="KW-1185">Reference proteome</keyword>
<dbReference type="AlphaFoldDB" id="A0A158DM26"/>
<proteinExistence type="inferred from homology"/>
<name>A0A158DM26_9BURK</name>
<accession>A0A158DM26</accession>
<dbReference type="Gene3D" id="3.30.70.1060">
    <property type="entry name" value="Dimeric alpha+beta barrel"/>
    <property type="match status" value="1"/>
</dbReference>
<dbReference type="EMBL" id="FCOF02000080">
    <property type="protein sequence ID" value="SAK95615.1"/>
    <property type="molecule type" value="Genomic_DNA"/>
</dbReference>
<evidence type="ECO:0000256" key="1">
    <source>
        <dbReference type="ARBA" id="ARBA00007689"/>
    </source>
</evidence>
<dbReference type="RefSeq" id="WP_061128519.1">
    <property type="nucleotide sequence ID" value="NZ_FCOF02000080.1"/>
</dbReference>
<organism evidence="3 4">
    <name type="scientific">Caballeronia catudaia</name>
    <dbReference type="NCBI Taxonomy" id="1777136"/>
    <lineage>
        <taxon>Bacteria</taxon>
        <taxon>Pseudomonadati</taxon>
        <taxon>Pseudomonadota</taxon>
        <taxon>Betaproteobacteria</taxon>
        <taxon>Burkholderiales</taxon>
        <taxon>Burkholderiaceae</taxon>
        <taxon>Caballeronia</taxon>
    </lineage>
</organism>
<evidence type="ECO:0000313" key="3">
    <source>
        <dbReference type="EMBL" id="SAK95615.1"/>
    </source>
</evidence>
<dbReference type="InterPro" id="IPR011008">
    <property type="entry name" value="Dimeric_a/b-barrel"/>
</dbReference>
<dbReference type="Proteomes" id="UP000054870">
    <property type="component" value="Unassembled WGS sequence"/>
</dbReference>
<dbReference type="InterPro" id="IPR051807">
    <property type="entry name" value="Sec-metab_biosynth-assoc"/>
</dbReference>
<comment type="caution">
    <text evidence="3">The sequence shown here is derived from an EMBL/GenBank/DDBJ whole genome shotgun (WGS) entry which is preliminary data.</text>
</comment>
<sequence>MSCLYVLIFEDKPDLLSLRERTLNAHLRYLGEQTRVEVLHGGATLDHEVGNANGAVMVISSDSLKDVGDFVAHDPFTLAGLFKEVKIKRWDYSMSASPVRQSGATTR</sequence>
<dbReference type="PANTHER" id="PTHR33606:SF3">
    <property type="entry name" value="PROTEIN YCII"/>
    <property type="match status" value="1"/>
</dbReference>